<feature type="domain" description="RRM" evidence="4">
    <location>
        <begin position="29"/>
        <end position="106"/>
    </location>
</feature>
<evidence type="ECO:0000256" key="3">
    <source>
        <dbReference type="SAM" id="MobiDB-lite"/>
    </source>
</evidence>
<evidence type="ECO:0000256" key="2">
    <source>
        <dbReference type="PROSITE-ProRule" id="PRU00176"/>
    </source>
</evidence>
<dbReference type="PANTHER" id="PTHR48027">
    <property type="entry name" value="HETEROGENEOUS NUCLEAR RIBONUCLEOPROTEIN 87F-RELATED"/>
    <property type="match status" value="1"/>
</dbReference>
<sequence length="255" mass="27062">MFQEKEPVQQEAADATETTTEQQQPADPCELFVGNVSFNTTEDAIRDYFSSFGELVKCKLIMSHNGRSKGLAFVEFSSNADAQKAITESNGAELDGRPLKVEFSGQKQMRAPRERNDGPSFRDSAPAGESTSVFCGNLGFYTEENAIWDFFGQVGNVKGVRIAMGHDGRARGFCHVEFETPADAQKAMELQGQILDGRAVRLDISQPRGAGGRGGRGGRGGGFGGGRGGFGGDRGGRGGGFGGGRGFAPRGRGGY</sequence>
<evidence type="ECO:0000259" key="4">
    <source>
        <dbReference type="PROSITE" id="PS50102"/>
    </source>
</evidence>
<evidence type="ECO:0000313" key="5">
    <source>
        <dbReference type="EMBL" id="CAE0306552.1"/>
    </source>
</evidence>
<dbReference type="CDD" id="cd00590">
    <property type="entry name" value="RRM_SF"/>
    <property type="match status" value="1"/>
</dbReference>
<dbReference type="SMART" id="SM00361">
    <property type="entry name" value="RRM_1"/>
    <property type="match status" value="1"/>
</dbReference>
<dbReference type="InterPro" id="IPR000504">
    <property type="entry name" value="RRM_dom"/>
</dbReference>
<dbReference type="Gene3D" id="3.30.70.330">
    <property type="match status" value="2"/>
</dbReference>
<feature type="compositionally biased region" description="Low complexity" evidence="3">
    <location>
        <begin position="9"/>
        <end position="26"/>
    </location>
</feature>
<dbReference type="InterPro" id="IPR052462">
    <property type="entry name" value="SLIRP/GR-RBP-like"/>
</dbReference>
<protein>
    <recommendedName>
        <fullName evidence="4">RRM domain-containing protein</fullName>
    </recommendedName>
</protein>
<dbReference type="AlphaFoldDB" id="A0A7S3MID5"/>
<dbReference type="InterPro" id="IPR003954">
    <property type="entry name" value="RRM_euk-type"/>
</dbReference>
<dbReference type="InterPro" id="IPR035979">
    <property type="entry name" value="RBD_domain_sf"/>
</dbReference>
<dbReference type="EMBL" id="HBIE01004759">
    <property type="protein sequence ID" value="CAE0306552.1"/>
    <property type="molecule type" value="Transcribed_RNA"/>
</dbReference>
<dbReference type="SMART" id="SM00360">
    <property type="entry name" value="RRM"/>
    <property type="match status" value="2"/>
</dbReference>
<feature type="domain" description="RRM" evidence="4">
    <location>
        <begin position="131"/>
        <end position="207"/>
    </location>
</feature>
<dbReference type="GO" id="GO:0003723">
    <property type="term" value="F:RNA binding"/>
    <property type="evidence" value="ECO:0007669"/>
    <property type="project" value="UniProtKB-UniRule"/>
</dbReference>
<name>A0A7S3MID5_9SPIT</name>
<dbReference type="Pfam" id="PF00076">
    <property type="entry name" value="RRM_1"/>
    <property type="match status" value="2"/>
</dbReference>
<organism evidence="5">
    <name type="scientific">Favella ehrenbergii</name>
    <dbReference type="NCBI Taxonomy" id="182087"/>
    <lineage>
        <taxon>Eukaryota</taxon>
        <taxon>Sar</taxon>
        <taxon>Alveolata</taxon>
        <taxon>Ciliophora</taxon>
        <taxon>Intramacronucleata</taxon>
        <taxon>Spirotrichea</taxon>
        <taxon>Choreotrichia</taxon>
        <taxon>Tintinnida</taxon>
        <taxon>Xystonellidae</taxon>
        <taxon>Favella</taxon>
    </lineage>
</organism>
<reference evidence="5" key="1">
    <citation type="submission" date="2021-01" db="EMBL/GenBank/DDBJ databases">
        <authorList>
            <person name="Corre E."/>
            <person name="Pelletier E."/>
            <person name="Niang G."/>
            <person name="Scheremetjew M."/>
            <person name="Finn R."/>
            <person name="Kale V."/>
            <person name="Holt S."/>
            <person name="Cochrane G."/>
            <person name="Meng A."/>
            <person name="Brown T."/>
            <person name="Cohen L."/>
        </authorList>
    </citation>
    <scope>NUCLEOTIDE SEQUENCE</scope>
    <source>
        <strain evidence="5">Fehren 1</strain>
    </source>
</reference>
<accession>A0A7S3MID5</accession>
<evidence type="ECO:0000256" key="1">
    <source>
        <dbReference type="ARBA" id="ARBA00022884"/>
    </source>
</evidence>
<feature type="region of interest" description="Disordered" evidence="3">
    <location>
        <begin position="106"/>
        <end position="128"/>
    </location>
</feature>
<keyword evidence="1 2" id="KW-0694">RNA-binding</keyword>
<feature type="region of interest" description="Disordered" evidence="3">
    <location>
        <begin position="205"/>
        <end position="255"/>
    </location>
</feature>
<feature type="compositionally biased region" description="Gly residues" evidence="3">
    <location>
        <begin position="209"/>
        <end position="255"/>
    </location>
</feature>
<feature type="region of interest" description="Disordered" evidence="3">
    <location>
        <begin position="1"/>
        <end position="26"/>
    </location>
</feature>
<dbReference type="InterPro" id="IPR012677">
    <property type="entry name" value="Nucleotide-bd_a/b_plait_sf"/>
</dbReference>
<dbReference type="SUPFAM" id="SSF54928">
    <property type="entry name" value="RNA-binding domain, RBD"/>
    <property type="match status" value="2"/>
</dbReference>
<dbReference type="PROSITE" id="PS50102">
    <property type="entry name" value="RRM"/>
    <property type="match status" value="2"/>
</dbReference>
<proteinExistence type="predicted"/>
<gene>
    <name evidence="5" type="ORF">FEHR0123_LOCUS1458</name>
</gene>